<name>A0A4Q5C6I5_9FIRM</name>
<organism evidence="1 2">
    <name type="scientific">[Ruminococcus] torques</name>
    <dbReference type="NCBI Taxonomy" id="33039"/>
    <lineage>
        <taxon>Bacteria</taxon>
        <taxon>Bacillati</taxon>
        <taxon>Bacillota</taxon>
        <taxon>Clostridia</taxon>
        <taxon>Lachnospirales</taxon>
        <taxon>Lachnospiraceae</taxon>
        <taxon>Mediterraneibacter</taxon>
    </lineage>
</organism>
<gene>
    <name evidence="1" type="ORF">EAI93_06650</name>
</gene>
<proteinExistence type="predicted"/>
<accession>A0A4Q5C6I5</accession>
<dbReference type="Proteomes" id="UP000292665">
    <property type="component" value="Unassembled WGS sequence"/>
</dbReference>
<evidence type="ECO:0000313" key="1">
    <source>
        <dbReference type="EMBL" id="RYS80257.1"/>
    </source>
</evidence>
<protein>
    <submittedName>
        <fullName evidence="1">Uncharacterized protein</fullName>
    </submittedName>
</protein>
<comment type="caution">
    <text evidence="1">The sequence shown here is derived from an EMBL/GenBank/DDBJ whole genome shotgun (WGS) entry which is preliminary data.</text>
</comment>
<dbReference type="AlphaFoldDB" id="A0A4Q5C6I5"/>
<dbReference type="RefSeq" id="WP_055297693.1">
    <property type="nucleotide sequence ID" value="NZ_JBKVOV010000002.1"/>
</dbReference>
<reference evidence="1 2" key="1">
    <citation type="journal article" date="2019" name="Science, e1252229">
        <title>Invertible promoters mediate bacterial phase variation, antibiotic resistance, and host adaptation in the gut.</title>
        <authorList>
            <person name="Jiang X."/>
            <person name="Hall A.B."/>
            <person name="Arthur T.D."/>
            <person name="Plichta D.R."/>
            <person name="Covington C.T."/>
            <person name="Poyet M."/>
            <person name="Crothers J."/>
            <person name="Moses P.L."/>
            <person name="Tolonen A.C."/>
            <person name="Vlamakis H."/>
            <person name="Alm E.J."/>
            <person name="Xavier R.J."/>
        </authorList>
    </citation>
    <scope>NUCLEOTIDE SEQUENCE [LARGE SCALE GENOMIC DNA]</scope>
    <source>
        <strain evidence="2">aa_0143</strain>
    </source>
</reference>
<dbReference type="EMBL" id="RCYR01000010">
    <property type="protein sequence ID" value="RYS80257.1"/>
    <property type="molecule type" value="Genomic_DNA"/>
</dbReference>
<sequence>MELFEMQGLDDSKFLPNLVRIDIIKFSQGGNKDNKKSKNKLIIPKILSTIKVPRENVLPGDRTRSIRCLLPLTGNVKTLHLLLSIEDNQAGQMKGL</sequence>
<evidence type="ECO:0000313" key="2">
    <source>
        <dbReference type="Proteomes" id="UP000292665"/>
    </source>
</evidence>